<dbReference type="GeneID" id="111128065"/>
<sequence length="2049" mass="223581">MELAHSLLLNEEALSKIPDNKKPVFVFEWLRFLDKVLVAAQKSDIKEKQKKLVAQLTAQISESPGPPTRKLLARNLATIFSVGDTFDLFETLNKCNDIIKNRDDSPSYLPTKLAAIASLGAMYEKLGRMTGRSYEETVQTLIKSLKNAESQGRSEIMSTLEKVIKGLGSAGNSTYKDVYKATKQCMTDRSMVVRFAAAKCMSQLVNEAPFMYTSELETVCSLCFRALDGSNYDVRCAVAKLLGNLMSSTQSPKAVSTGPSSRLSFGAKWKQPKLEDVLNLLSVGFLKGGIGSGNINREIRVGVTHAYIEFVKSMGGLWLERNISVFLNHILDLVANPKATPTHVDAVYARKCILFIIRSAIGGLLGEKAQIAAAKEISQIIVKQMNIVGEATVESDSRSSSSDIVGSQHVLVCALHELGSLVLRLGTSASPLVAEPATGIIEPVVSVLIHPSHAARLAASWCLGSISRALPSQLTPLLDRCVERMDKLKTSPEAVSGYSSALAALLGGVYQCPLGIPHAKGKQLFNLSEELLRTASQNSRLSLQRTQSGWLLLGSLMTLGSAVVKNHLPRMLLLWKNAFPRSHKELEAEKQRGDSFTWQVTLEARSGALGAMNSFLQHCRDLVTEDVIRRLLAPLKCALLMFTQLPWVIKQYGTHLKASAAMVRLRLYDVLSQLPPESFEGTYTDLLRELVAEFTLTDNPANTTTSLLRAMCHVDDSVILGSWLQETDHKAIEDQFEPNRKVDKEVLQPNSASGSGALEHDSQSLYARCPSSDPIPGPLPLGVAVIDSSVRLYGLVFPRVAHKHRLQMLQHFIECIKQAKSVRQQAVQMNIFTSVLCALKNLADAKESLGPDEVKKSAFNLIMGALSSTNPILRCAAGEALGRIAQVVGDSRFIADMAQYSFNSLKSARDVINRTGHSLALGCLHRYVGGMGSGQHLNTSVSILLALAQDSNSPVVQVWSLHALGLIADSGGPMFRSYVEPTLSLVLQLLLSVPPSTVDVHQCLGKCLSALITSLGPELQGNSSAIAMARMYCLVCCAIMQDHPDSLVQAEAITCLQQLHMFAPRHVNLTSLVPHLCATLASSHLLLRRAAVGCLRQLVTREAGEVSDQALTLAGDESNDDAIVTETGLEGLLFGMMDTETDGKLISDVQDTLISLLQSLATQNLTRWLLLLKGVLSASTDSGSTGPLESIHQDNKDKDDDDDEEEDAELEFKANAPDVTHPTVAPRWPTRVFATECLQKILLACEGVQANFDLELAREIKLKTSNENLLVLHLSELVRMAFIAATSDSNQLRLAGLSALQDIITKFATVPEPEFPGHVILEQYQAQVSAALRPAFSPDTSSDVTAAACDVCSTWIGSGVARDLNDLRRVHQLLVSSLAKLNAGKSQSPLYNESAVTMEKLAVLGAWAEVYIVAVEREHEKDSKPQREEEDYGESARESLLSLVQPELPTLSQNWLGALRDYAYLSLPTEYSSQLPTDGGTFYHPDTIDNAKPHYKKRWTPILHALAIWLHETGFAVGEMNKEKSSVPANAPANVKREEINSDKFYLILGICVEALSNPQTVLTTHAVNGILKALNAVLTSDWPKQQIGVDPILSKEVLNVMHRVFLTQENVYTQLLAVKVVKAVLLAGKDSLQQDRTKTKERELETSTSSSSESMDISESGSLGDGGEEGDIIPEKSVVYAALEVCLCVISRQIPALNPSAPSTGFQVPTRLTKMSEENCSLVASIVLILADLPNLCSKKGSTSILPTVLFLITGVLREMSNKGAERKSPVVVQGCLTALRTLSSSPFLEDEDVGSTWRELLKSALITVLQNAKPSDDKPAMDEVTLLATITMFLVWGPEEISQTPAIQTQCVIVFKDCWESKNPEVQMKCLQMFTSVIQRLDTKKATAYIRGVAAKFLEYLLILKDDKTGLDSQHALVTASLNFAEILVDKAEEDKRLTLLSLLIPVLVSFLVDEKKYASVSKTTQAIHDDCLKRLVKIGPTYPEQFKNIMTTHADLKLKLGLAIKHSQTLASSQKMEMAANRQKASQQPAKPTIALKTNFGNFAAS</sequence>
<name>A0A8B8DNL5_CRAVI</name>
<feature type="region of interest" description="Disordered" evidence="4">
    <location>
        <begin position="1636"/>
        <end position="1669"/>
    </location>
</feature>
<evidence type="ECO:0000256" key="3">
    <source>
        <dbReference type="ARBA" id="ARBA00070811"/>
    </source>
</evidence>
<organism evidence="5 6">
    <name type="scientific">Crassostrea virginica</name>
    <name type="common">Eastern oyster</name>
    <dbReference type="NCBI Taxonomy" id="6565"/>
    <lineage>
        <taxon>Eukaryota</taxon>
        <taxon>Metazoa</taxon>
        <taxon>Spiralia</taxon>
        <taxon>Lophotrochozoa</taxon>
        <taxon>Mollusca</taxon>
        <taxon>Bivalvia</taxon>
        <taxon>Autobranchia</taxon>
        <taxon>Pteriomorphia</taxon>
        <taxon>Ostreida</taxon>
        <taxon>Ostreoidea</taxon>
        <taxon>Ostreidae</taxon>
        <taxon>Crassostrea</taxon>
    </lineage>
</organism>
<dbReference type="PANTHER" id="PTHR21663:SF0">
    <property type="entry name" value="HEAT REPEAT-CONTAINING PROTEIN 5B"/>
    <property type="match status" value="1"/>
</dbReference>
<dbReference type="PANTHER" id="PTHR21663">
    <property type="entry name" value="HYPOTHETICAL HEAT DOMAIN-CONTAINING"/>
    <property type="match status" value="1"/>
</dbReference>
<keyword evidence="5" id="KW-1185">Reference proteome</keyword>
<dbReference type="InterPro" id="IPR046837">
    <property type="entry name" value="Laa1/Sip1/HEATR5-like_HEAT"/>
</dbReference>
<dbReference type="Proteomes" id="UP000694844">
    <property type="component" value="Chromosome 4"/>
</dbReference>
<dbReference type="GO" id="GO:0042147">
    <property type="term" value="P:retrograde transport, endosome to Golgi"/>
    <property type="evidence" value="ECO:0007669"/>
    <property type="project" value="TreeGrafter"/>
</dbReference>
<dbReference type="GO" id="GO:0030139">
    <property type="term" value="C:endocytic vesicle"/>
    <property type="evidence" value="ECO:0007669"/>
    <property type="project" value="TreeGrafter"/>
</dbReference>
<feature type="compositionally biased region" description="Acidic residues" evidence="4">
    <location>
        <begin position="1199"/>
        <end position="1209"/>
    </location>
</feature>
<dbReference type="GO" id="GO:0008104">
    <property type="term" value="P:intracellular protein localization"/>
    <property type="evidence" value="ECO:0007669"/>
    <property type="project" value="TreeGrafter"/>
</dbReference>
<feature type="compositionally biased region" description="Basic and acidic residues" evidence="4">
    <location>
        <begin position="1636"/>
        <end position="1646"/>
    </location>
</feature>
<accession>A0A8B8DNL5</accession>
<dbReference type="GO" id="GO:0005829">
    <property type="term" value="C:cytosol"/>
    <property type="evidence" value="ECO:0007669"/>
    <property type="project" value="GOC"/>
</dbReference>
<evidence type="ECO:0000313" key="5">
    <source>
        <dbReference type="Proteomes" id="UP000694844"/>
    </source>
</evidence>
<evidence type="ECO:0000256" key="1">
    <source>
        <dbReference type="ARBA" id="ARBA00008304"/>
    </source>
</evidence>
<dbReference type="GO" id="GO:0006897">
    <property type="term" value="P:endocytosis"/>
    <property type="evidence" value="ECO:0007669"/>
    <property type="project" value="TreeGrafter"/>
</dbReference>
<dbReference type="FunFam" id="1.25.10.10:FF:000138">
    <property type="entry name" value="Putative HEAT repeat-containing protein 5B"/>
    <property type="match status" value="1"/>
</dbReference>
<evidence type="ECO:0000256" key="2">
    <source>
        <dbReference type="ARBA" id="ARBA00022737"/>
    </source>
</evidence>
<dbReference type="InterPro" id="IPR016024">
    <property type="entry name" value="ARM-type_fold"/>
</dbReference>
<dbReference type="InterPro" id="IPR040108">
    <property type="entry name" value="Laa1/Sip1/HEATR5"/>
</dbReference>
<dbReference type="RefSeq" id="XP_022329174.1">
    <property type="nucleotide sequence ID" value="XM_022473466.1"/>
</dbReference>
<feature type="compositionally biased region" description="Low complexity" evidence="4">
    <location>
        <begin position="1647"/>
        <end position="1663"/>
    </location>
</feature>
<dbReference type="KEGG" id="cvn:111128065"/>
<dbReference type="Pfam" id="PF25468">
    <property type="entry name" value="HEAT_HEATR5A"/>
    <property type="match status" value="1"/>
</dbReference>
<dbReference type="Gene3D" id="1.25.10.10">
    <property type="entry name" value="Leucine-rich Repeat Variant"/>
    <property type="match status" value="4"/>
</dbReference>
<reference evidence="6" key="1">
    <citation type="submission" date="2025-08" db="UniProtKB">
        <authorList>
            <consortium name="RefSeq"/>
        </authorList>
    </citation>
    <scope>IDENTIFICATION</scope>
    <source>
        <tissue evidence="6">Whole sample</tissue>
    </source>
</reference>
<dbReference type="SUPFAM" id="SSF48371">
    <property type="entry name" value="ARM repeat"/>
    <property type="match status" value="2"/>
</dbReference>
<dbReference type="GO" id="GO:0016020">
    <property type="term" value="C:membrane"/>
    <property type="evidence" value="ECO:0007669"/>
    <property type="project" value="TreeGrafter"/>
</dbReference>
<dbReference type="Pfam" id="PF20210">
    <property type="entry name" value="Laa1_Sip1_HTR5"/>
    <property type="match status" value="1"/>
</dbReference>
<dbReference type="InterPro" id="IPR011989">
    <property type="entry name" value="ARM-like"/>
</dbReference>
<feature type="region of interest" description="Disordered" evidence="4">
    <location>
        <begin position="1179"/>
        <end position="1222"/>
    </location>
</feature>
<evidence type="ECO:0000313" key="6">
    <source>
        <dbReference type="RefSeq" id="XP_022329174.1"/>
    </source>
</evidence>
<comment type="similarity">
    <text evidence="1">Belongs to the HEATR5 family.</text>
</comment>
<evidence type="ECO:0000256" key="4">
    <source>
        <dbReference type="SAM" id="MobiDB-lite"/>
    </source>
</evidence>
<gene>
    <name evidence="6" type="primary">LOC111128065</name>
</gene>
<proteinExistence type="inferred from homology"/>
<dbReference type="GO" id="GO:0005794">
    <property type="term" value="C:Golgi apparatus"/>
    <property type="evidence" value="ECO:0007669"/>
    <property type="project" value="TreeGrafter"/>
</dbReference>
<keyword evidence="2" id="KW-0677">Repeat</keyword>
<protein>
    <recommendedName>
        <fullName evidence="3">HEAT repeat-containing protein 5A</fullName>
    </recommendedName>
</protein>
<dbReference type="FunFam" id="1.25.10.10:FF:000098">
    <property type="entry name" value="HEAT repeat-containing protein 5A isoform X2"/>
    <property type="match status" value="1"/>
</dbReference>
<dbReference type="OrthoDB" id="192608at2759"/>